<keyword evidence="1" id="KW-0472">Membrane</keyword>
<sequence length="299" mass="30811">MLPLWVWACLAGALAQTGRNATQAGLTARLGTLGATNVRFLYGLPFACVFLTLALWQTGEPLPALTPRAIGFTALGALMQIAGTALMLQVMRSQAFGVTTAWLKVEPVLVAVVGWAVLGDPLTAPMLAAIAVAVLGVLILTLKPGLGRAMFAEARPSAMGLLSGFAFGLSAIGFRGGIISLPEGGFLVRALTILVLSLTIQSLVLAAWLALRDRAALTGSFSVWKPSLAAGLLGAGASACWFIAFSLTSAANVRTLALVEVVFAVAVSVLVFRQKTTGRQLLGMAVLLAGVALLARVSG</sequence>
<feature type="transmembrane region" description="Helical" evidence="1">
    <location>
        <begin position="108"/>
        <end position="140"/>
    </location>
</feature>
<dbReference type="PANTHER" id="PTHR22911">
    <property type="entry name" value="ACYL-MALONYL CONDENSING ENZYME-RELATED"/>
    <property type="match status" value="1"/>
</dbReference>
<feature type="transmembrane region" description="Helical" evidence="1">
    <location>
        <begin position="161"/>
        <end position="181"/>
    </location>
</feature>
<dbReference type="AlphaFoldDB" id="A0A2T4J8F1"/>
<gene>
    <name evidence="3" type="ORF">C5F44_11110</name>
</gene>
<evidence type="ECO:0000313" key="4">
    <source>
        <dbReference type="Proteomes" id="UP000241362"/>
    </source>
</evidence>
<feature type="domain" description="EamA" evidence="2">
    <location>
        <begin position="7"/>
        <end position="141"/>
    </location>
</feature>
<dbReference type="GO" id="GO:0016020">
    <property type="term" value="C:membrane"/>
    <property type="evidence" value="ECO:0007669"/>
    <property type="project" value="InterPro"/>
</dbReference>
<feature type="transmembrane region" description="Helical" evidence="1">
    <location>
        <begin position="187"/>
        <end position="211"/>
    </location>
</feature>
<feature type="transmembrane region" description="Helical" evidence="1">
    <location>
        <begin position="223"/>
        <end position="247"/>
    </location>
</feature>
<dbReference type="EMBL" id="PZKE01000009">
    <property type="protein sequence ID" value="PTE14172.1"/>
    <property type="molecule type" value="Genomic_DNA"/>
</dbReference>
<dbReference type="InterPro" id="IPR037185">
    <property type="entry name" value="EmrE-like"/>
</dbReference>
<feature type="transmembrane region" description="Helical" evidence="1">
    <location>
        <begin position="253"/>
        <end position="272"/>
    </location>
</feature>
<dbReference type="Gene3D" id="1.10.3730.20">
    <property type="match status" value="2"/>
</dbReference>
<keyword evidence="1" id="KW-0812">Transmembrane</keyword>
<dbReference type="InterPro" id="IPR000620">
    <property type="entry name" value="EamA_dom"/>
</dbReference>
<evidence type="ECO:0000313" key="3">
    <source>
        <dbReference type="EMBL" id="PTE14172.1"/>
    </source>
</evidence>
<dbReference type="Proteomes" id="UP000241362">
    <property type="component" value="Unassembled WGS sequence"/>
</dbReference>
<protein>
    <submittedName>
        <fullName evidence="3">Multidrug DMT transporter permease</fullName>
    </submittedName>
</protein>
<proteinExistence type="predicted"/>
<reference evidence="3 4" key="1">
    <citation type="submission" date="2018-03" db="EMBL/GenBank/DDBJ databases">
        <title>Rhodobacter blasticus.</title>
        <authorList>
            <person name="Meyer T.E."/>
            <person name="Miller S."/>
            <person name="Lodha T."/>
            <person name="Gandham S."/>
            <person name="Chintalapati S."/>
            <person name="Chintalapati V.R."/>
        </authorList>
    </citation>
    <scope>NUCLEOTIDE SEQUENCE [LARGE SCALE GENOMIC DNA]</scope>
    <source>
        <strain evidence="3 4">DSM 2131</strain>
    </source>
</reference>
<feature type="transmembrane region" description="Helical" evidence="1">
    <location>
        <begin position="281"/>
        <end position="298"/>
    </location>
</feature>
<feature type="transmembrane region" description="Helical" evidence="1">
    <location>
        <begin position="39"/>
        <end position="57"/>
    </location>
</feature>
<dbReference type="Pfam" id="PF00892">
    <property type="entry name" value="EamA"/>
    <property type="match status" value="2"/>
</dbReference>
<evidence type="ECO:0000259" key="2">
    <source>
        <dbReference type="Pfam" id="PF00892"/>
    </source>
</evidence>
<accession>A0A2T4J8F1</accession>
<organism evidence="3 4">
    <name type="scientific">Fuscovulum blasticum DSM 2131</name>
    <dbReference type="NCBI Taxonomy" id="1188250"/>
    <lineage>
        <taxon>Bacteria</taxon>
        <taxon>Pseudomonadati</taxon>
        <taxon>Pseudomonadota</taxon>
        <taxon>Alphaproteobacteria</taxon>
        <taxon>Rhodobacterales</taxon>
        <taxon>Paracoccaceae</taxon>
        <taxon>Pseudogemmobacter</taxon>
    </lineage>
</organism>
<feature type="transmembrane region" description="Helical" evidence="1">
    <location>
        <begin position="69"/>
        <end position="88"/>
    </location>
</feature>
<keyword evidence="1" id="KW-1133">Transmembrane helix</keyword>
<dbReference type="PANTHER" id="PTHR22911:SF137">
    <property type="entry name" value="SOLUTE CARRIER FAMILY 35 MEMBER G2-RELATED"/>
    <property type="match status" value="1"/>
</dbReference>
<dbReference type="SUPFAM" id="SSF103481">
    <property type="entry name" value="Multidrug resistance efflux transporter EmrE"/>
    <property type="match status" value="2"/>
</dbReference>
<evidence type="ECO:0000256" key="1">
    <source>
        <dbReference type="SAM" id="Phobius"/>
    </source>
</evidence>
<comment type="caution">
    <text evidence="3">The sequence shown here is derived from an EMBL/GenBank/DDBJ whole genome shotgun (WGS) entry which is preliminary data.</text>
</comment>
<dbReference type="RefSeq" id="WP_107673599.1">
    <property type="nucleotide sequence ID" value="NZ_PZKE01000009.1"/>
</dbReference>
<name>A0A2T4J8F1_FUSBL</name>
<keyword evidence="4" id="KW-1185">Reference proteome</keyword>
<feature type="domain" description="EamA" evidence="2">
    <location>
        <begin position="160"/>
        <end position="295"/>
    </location>
</feature>